<accession>A0ABW9MGX9</accession>
<gene>
    <name evidence="2" type="ORF">ACCQ42_07470</name>
</gene>
<organism evidence="2 3">
    <name type="scientific">Anaerococcus kampingae</name>
    <dbReference type="NCBI Taxonomy" id="3115614"/>
    <lineage>
        <taxon>Bacteria</taxon>
        <taxon>Bacillati</taxon>
        <taxon>Bacillota</taxon>
        <taxon>Tissierellia</taxon>
        <taxon>Tissierellales</taxon>
        <taxon>Peptoniphilaceae</taxon>
        <taxon>Anaerococcus</taxon>
    </lineage>
</organism>
<evidence type="ECO:0000313" key="2">
    <source>
        <dbReference type="EMBL" id="MFO3667607.1"/>
    </source>
</evidence>
<feature type="transmembrane region" description="Helical" evidence="1">
    <location>
        <begin position="41"/>
        <end position="57"/>
    </location>
</feature>
<evidence type="ECO:0000313" key="3">
    <source>
        <dbReference type="Proteomes" id="UP001637994"/>
    </source>
</evidence>
<keyword evidence="1" id="KW-1133">Transmembrane helix</keyword>
<dbReference type="EMBL" id="JBGMEF010000029">
    <property type="protein sequence ID" value="MFO3667607.1"/>
    <property type="molecule type" value="Genomic_DNA"/>
</dbReference>
<reference evidence="2 3" key="1">
    <citation type="journal article" date="2025" name="Anaerobe">
        <title>Description of Anaerococcus kampingiae sp. nov., Anaerococcus groningensis sp. nov., Anaerococcus martiniensis sp. nov., and Anaerococcus cruorum sp. nov., isolated from human clinical specimens.</title>
        <authorList>
            <person name="Boiten K.E."/>
            <person name="Meijer J."/>
            <person name="van Wezel E.M."/>
            <person name="Veloo A.C.M."/>
        </authorList>
    </citation>
    <scope>NUCLEOTIDE SEQUENCE [LARGE SCALE GENOMIC DNA]</scope>
    <source>
        <strain evidence="2 3">ENR0874</strain>
    </source>
</reference>
<keyword evidence="1" id="KW-0812">Transmembrane</keyword>
<keyword evidence="3" id="KW-1185">Reference proteome</keyword>
<name>A0ABW9MGX9_9FIRM</name>
<keyword evidence="1" id="KW-0472">Membrane</keyword>
<sequence>MEEINKDTNHTIYDVEMRKLDNRENNKKFLLAFYRLNKGKINSTILSLITLICLFNFGFFKTLGIWLVMVIGYLIGAYFDKDVRVLQIIRKIVN</sequence>
<dbReference type="RefSeq" id="WP_265236088.1">
    <property type="nucleotide sequence ID" value="NZ_JBGMEF010000029.1"/>
</dbReference>
<comment type="caution">
    <text evidence="2">The sequence shown here is derived from an EMBL/GenBank/DDBJ whole genome shotgun (WGS) entry which is preliminary data.</text>
</comment>
<feature type="transmembrane region" description="Helical" evidence="1">
    <location>
        <begin position="63"/>
        <end position="80"/>
    </location>
</feature>
<dbReference type="Proteomes" id="UP001637994">
    <property type="component" value="Unassembled WGS sequence"/>
</dbReference>
<proteinExistence type="predicted"/>
<protein>
    <submittedName>
        <fullName evidence="2">DUF2273 domain-containing protein</fullName>
    </submittedName>
</protein>
<dbReference type="InterPro" id="IPR018730">
    <property type="entry name" value="DUF2273"/>
</dbReference>
<dbReference type="Pfam" id="PF10031">
    <property type="entry name" value="DUF2273"/>
    <property type="match status" value="1"/>
</dbReference>
<evidence type="ECO:0000256" key="1">
    <source>
        <dbReference type="SAM" id="Phobius"/>
    </source>
</evidence>